<evidence type="ECO:0000313" key="1">
    <source>
        <dbReference type="EMBL" id="JAH45119.1"/>
    </source>
</evidence>
<dbReference type="EMBL" id="GBXM01063458">
    <property type="protein sequence ID" value="JAH45119.1"/>
    <property type="molecule type" value="Transcribed_RNA"/>
</dbReference>
<protein>
    <submittedName>
        <fullName evidence="1">Uncharacterized protein</fullName>
    </submittedName>
</protein>
<organism evidence="1">
    <name type="scientific">Anguilla anguilla</name>
    <name type="common">European freshwater eel</name>
    <name type="synonym">Muraena anguilla</name>
    <dbReference type="NCBI Taxonomy" id="7936"/>
    <lineage>
        <taxon>Eukaryota</taxon>
        <taxon>Metazoa</taxon>
        <taxon>Chordata</taxon>
        <taxon>Craniata</taxon>
        <taxon>Vertebrata</taxon>
        <taxon>Euteleostomi</taxon>
        <taxon>Actinopterygii</taxon>
        <taxon>Neopterygii</taxon>
        <taxon>Teleostei</taxon>
        <taxon>Anguilliformes</taxon>
        <taxon>Anguillidae</taxon>
        <taxon>Anguilla</taxon>
    </lineage>
</organism>
<dbReference type="AlphaFoldDB" id="A0A0E9SUR6"/>
<sequence length="25" mass="2904">MCVRVFSCFIGGIENYNFNNFCLVN</sequence>
<reference evidence="1" key="1">
    <citation type="submission" date="2014-11" db="EMBL/GenBank/DDBJ databases">
        <authorList>
            <person name="Amaro Gonzalez C."/>
        </authorList>
    </citation>
    <scope>NUCLEOTIDE SEQUENCE</scope>
</reference>
<reference evidence="1" key="2">
    <citation type="journal article" date="2015" name="Fish Shellfish Immunol.">
        <title>Early steps in the European eel (Anguilla anguilla)-Vibrio vulnificus interaction in the gills: Role of the RtxA13 toxin.</title>
        <authorList>
            <person name="Callol A."/>
            <person name="Pajuelo D."/>
            <person name="Ebbesson L."/>
            <person name="Teles M."/>
            <person name="MacKenzie S."/>
            <person name="Amaro C."/>
        </authorList>
    </citation>
    <scope>NUCLEOTIDE SEQUENCE</scope>
</reference>
<name>A0A0E9SUR6_ANGAN</name>
<proteinExistence type="predicted"/>
<accession>A0A0E9SUR6</accession>